<feature type="domain" description="Activator of Hsp90 ATPase homologue 1/2-like C-terminal" evidence="2">
    <location>
        <begin position="16"/>
        <end position="135"/>
    </location>
</feature>
<dbReference type="Gene3D" id="3.30.530.20">
    <property type="match status" value="1"/>
</dbReference>
<comment type="caution">
    <text evidence="3">The sequence shown here is derived from an EMBL/GenBank/DDBJ whole genome shotgun (WGS) entry which is preliminary data.</text>
</comment>
<comment type="similarity">
    <text evidence="1">Belongs to the AHA1 family.</text>
</comment>
<proteinExistence type="inferred from homology"/>
<evidence type="ECO:0000313" key="4">
    <source>
        <dbReference type="Proteomes" id="UP000642070"/>
    </source>
</evidence>
<dbReference type="Proteomes" id="UP000642070">
    <property type="component" value="Unassembled WGS sequence"/>
</dbReference>
<reference evidence="3" key="1">
    <citation type="journal article" date="2014" name="Int. J. Syst. Evol. Microbiol.">
        <title>Complete genome sequence of Corynebacterium casei LMG S-19264T (=DSM 44701T), isolated from a smear-ripened cheese.</title>
        <authorList>
            <consortium name="US DOE Joint Genome Institute (JGI-PGF)"/>
            <person name="Walter F."/>
            <person name="Albersmeier A."/>
            <person name="Kalinowski J."/>
            <person name="Ruckert C."/>
        </authorList>
    </citation>
    <scope>NUCLEOTIDE SEQUENCE</scope>
    <source>
        <strain evidence="3">JCM 19831</strain>
    </source>
</reference>
<dbReference type="SUPFAM" id="SSF55961">
    <property type="entry name" value="Bet v1-like"/>
    <property type="match status" value="1"/>
</dbReference>
<dbReference type="InterPro" id="IPR023393">
    <property type="entry name" value="START-like_dom_sf"/>
</dbReference>
<dbReference type="RefSeq" id="WP_190252509.1">
    <property type="nucleotide sequence ID" value="NZ_BMPI01000026.1"/>
</dbReference>
<keyword evidence="4" id="KW-1185">Reference proteome</keyword>
<gene>
    <name evidence="3" type="ORF">GCM10007977_051610</name>
</gene>
<dbReference type="Pfam" id="PF08327">
    <property type="entry name" value="AHSA1"/>
    <property type="match status" value="1"/>
</dbReference>
<dbReference type="InterPro" id="IPR013538">
    <property type="entry name" value="ASHA1/2-like_C"/>
</dbReference>
<evidence type="ECO:0000256" key="1">
    <source>
        <dbReference type="ARBA" id="ARBA00006817"/>
    </source>
</evidence>
<organism evidence="3 4">
    <name type="scientific">Dactylosporangium sucinum</name>
    <dbReference type="NCBI Taxonomy" id="1424081"/>
    <lineage>
        <taxon>Bacteria</taxon>
        <taxon>Bacillati</taxon>
        <taxon>Actinomycetota</taxon>
        <taxon>Actinomycetes</taxon>
        <taxon>Micromonosporales</taxon>
        <taxon>Micromonosporaceae</taxon>
        <taxon>Dactylosporangium</taxon>
    </lineage>
</organism>
<evidence type="ECO:0000313" key="3">
    <source>
        <dbReference type="EMBL" id="GGM43725.1"/>
    </source>
</evidence>
<dbReference type="CDD" id="cd07814">
    <property type="entry name" value="SRPBCC_CalC_Aha1-like"/>
    <property type="match status" value="1"/>
</dbReference>
<dbReference type="AlphaFoldDB" id="A0A917TYB5"/>
<dbReference type="EMBL" id="BMPI01000026">
    <property type="protein sequence ID" value="GGM43725.1"/>
    <property type="molecule type" value="Genomic_DNA"/>
</dbReference>
<accession>A0A917TYB5</accession>
<protein>
    <recommendedName>
        <fullName evidence="2">Activator of Hsp90 ATPase homologue 1/2-like C-terminal domain-containing protein</fullName>
    </recommendedName>
</protein>
<evidence type="ECO:0000259" key="2">
    <source>
        <dbReference type="Pfam" id="PF08327"/>
    </source>
</evidence>
<reference evidence="3" key="2">
    <citation type="submission" date="2020-09" db="EMBL/GenBank/DDBJ databases">
        <authorList>
            <person name="Sun Q."/>
            <person name="Ohkuma M."/>
        </authorList>
    </citation>
    <scope>NUCLEOTIDE SEQUENCE</scope>
    <source>
        <strain evidence="3">JCM 19831</strain>
    </source>
</reference>
<sequence>MTGHEFELTHDITLEATPDQVWDAIATGPGIDSWFMGRNQVEPREGGAASMEMPGYTGTSTVTAWEPGRRFRYETPVAEDGSFMAFEYLIEGRDGAATALRFVHSGILTGDWEGQFDALKNGNPLYLRTLADYLKHFPGRTAVPVTAFGPQQADADAVWAGITAATGLAKDVREGDPASLTVAGRQVDGVVDVVVEPSFLGIRTDDALLRFVGREGFVLTGHHVFADVDPAEAEQTWTAWLAAAYA</sequence>
<name>A0A917TYB5_9ACTN</name>